<feature type="signal peptide" evidence="1">
    <location>
        <begin position="1"/>
        <end position="25"/>
    </location>
</feature>
<keyword evidence="3" id="KW-1185">Reference proteome</keyword>
<gene>
    <name evidence="2" type="ordered locus">Desti_3574</name>
</gene>
<evidence type="ECO:0000256" key="1">
    <source>
        <dbReference type="SAM" id="SignalP"/>
    </source>
</evidence>
<dbReference type="HOGENOM" id="CLU_2355207_0_0_7"/>
<keyword evidence="1" id="KW-0732">Signal</keyword>
<name>I4C9I1_DESTA</name>
<evidence type="ECO:0000313" key="2">
    <source>
        <dbReference type="EMBL" id="AFM26222.1"/>
    </source>
</evidence>
<dbReference type="KEGG" id="dti:Desti_3574"/>
<organism evidence="2 3">
    <name type="scientific">Desulfomonile tiedjei (strain ATCC 49306 / DSM 6799 / DCB-1)</name>
    <dbReference type="NCBI Taxonomy" id="706587"/>
    <lineage>
        <taxon>Bacteria</taxon>
        <taxon>Pseudomonadati</taxon>
        <taxon>Thermodesulfobacteriota</taxon>
        <taxon>Desulfomonilia</taxon>
        <taxon>Desulfomonilales</taxon>
        <taxon>Desulfomonilaceae</taxon>
        <taxon>Desulfomonile</taxon>
    </lineage>
</organism>
<feature type="chain" id="PRO_5003687083" evidence="1">
    <location>
        <begin position="26"/>
        <end position="96"/>
    </location>
</feature>
<proteinExistence type="predicted"/>
<dbReference type="RefSeq" id="WP_014811353.1">
    <property type="nucleotide sequence ID" value="NC_018025.1"/>
</dbReference>
<dbReference type="EMBL" id="CP003360">
    <property type="protein sequence ID" value="AFM26222.1"/>
    <property type="molecule type" value="Genomic_DNA"/>
</dbReference>
<reference evidence="3" key="1">
    <citation type="submission" date="2012-06" db="EMBL/GenBank/DDBJ databases">
        <title>Complete sequence of chromosome of Desulfomonile tiedjei DSM 6799.</title>
        <authorList>
            <person name="Lucas S."/>
            <person name="Copeland A."/>
            <person name="Lapidus A."/>
            <person name="Glavina del Rio T."/>
            <person name="Dalin E."/>
            <person name="Tice H."/>
            <person name="Bruce D."/>
            <person name="Goodwin L."/>
            <person name="Pitluck S."/>
            <person name="Peters L."/>
            <person name="Ovchinnikova G."/>
            <person name="Zeytun A."/>
            <person name="Lu M."/>
            <person name="Kyrpides N."/>
            <person name="Mavromatis K."/>
            <person name="Ivanova N."/>
            <person name="Brettin T."/>
            <person name="Detter J.C."/>
            <person name="Han C."/>
            <person name="Larimer F."/>
            <person name="Land M."/>
            <person name="Hauser L."/>
            <person name="Markowitz V."/>
            <person name="Cheng J.-F."/>
            <person name="Hugenholtz P."/>
            <person name="Woyke T."/>
            <person name="Wu D."/>
            <person name="Spring S."/>
            <person name="Schroeder M."/>
            <person name="Brambilla E."/>
            <person name="Klenk H.-P."/>
            <person name="Eisen J.A."/>
        </authorList>
    </citation>
    <scope>NUCLEOTIDE SEQUENCE [LARGE SCALE GENOMIC DNA]</scope>
    <source>
        <strain evidence="3">ATCC 49306 / DSM 6799 / DCB-1</strain>
    </source>
</reference>
<protein>
    <submittedName>
        <fullName evidence="2">Uncharacterized protein</fullName>
    </submittedName>
</protein>
<dbReference type="Proteomes" id="UP000006055">
    <property type="component" value="Chromosome"/>
</dbReference>
<sequence>MIARKKLFLLIFALLFCFMSLSAHAAERYGPWKYYAPYYFPPNGCHGECWSPCDFLPVYESPLPARPSYDTGGRVPKVPAPIRKVAPNRAALHFGY</sequence>
<accession>I4C9I1</accession>
<evidence type="ECO:0000313" key="3">
    <source>
        <dbReference type="Proteomes" id="UP000006055"/>
    </source>
</evidence>
<dbReference type="AlphaFoldDB" id="I4C9I1"/>